<feature type="region of interest" description="Disordered" evidence="1">
    <location>
        <begin position="394"/>
        <end position="474"/>
    </location>
</feature>
<organism evidence="3 4">
    <name type="scientific">Zalerion maritima</name>
    <dbReference type="NCBI Taxonomy" id="339359"/>
    <lineage>
        <taxon>Eukaryota</taxon>
        <taxon>Fungi</taxon>
        <taxon>Dikarya</taxon>
        <taxon>Ascomycota</taxon>
        <taxon>Pezizomycotina</taxon>
        <taxon>Sordariomycetes</taxon>
        <taxon>Lulworthiomycetidae</taxon>
        <taxon>Lulworthiales</taxon>
        <taxon>Lulworthiaceae</taxon>
        <taxon>Zalerion</taxon>
    </lineage>
</organism>
<comment type="caution">
    <text evidence="3">The sequence shown here is derived from an EMBL/GenBank/DDBJ whole genome shotgun (WGS) entry which is preliminary data.</text>
</comment>
<name>A0AAD5RK23_9PEZI</name>
<dbReference type="Proteomes" id="UP001201980">
    <property type="component" value="Unassembled WGS sequence"/>
</dbReference>
<feature type="compositionally biased region" description="Low complexity" evidence="1">
    <location>
        <begin position="303"/>
        <end position="317"/>
    </location>
</feature>
<protein>
    <submittedName>
        <fullName evidence="3">Uncharacterized protein</fullName>
    </submittedName>
</protein>
<feature type="transmembrane region" description="Helical" evidence="2">
    <location>
        <begin position="86"/>
        <end position="107"/>
    </location>
</feature>
<dbReference type="AlphaFoldDB" id="A0AAD5RK23"/>
<keyword evidence="4" id="KW-1185">Reference proteome</keyword>
<feature type="compositionally biased region" description="Polar residues" evidence="1">
    <location>
        <begin position="463"/>
        <end position="473"/>
    </location>
</feature>
<feature type="region of interest" description="Disordered" evidence="1">
    <location>
        <begin position="510"/>
        <end position="572"/>
    </location>
</feature>
<feature type="compositionally biased region" description="Low complexity" evidence="1">
    <location>
        <begin position="7"/>
        <end position="21"/>
    </location>
</feature>
<accession>A0AAD5RK23</accession>
<proteinExistence type="predicted"/>
<evidence type="ECO:0000256" key="2">
    <source>
        <dbReference type="SAM" id="Phobius"/>
    </source>
</evidence>
<sequence length="572" mass="62044">MHSGIYTTSSSSARPPSRALLQSRCNTSPSSQRLTLTSAVIVLFLFFGHADAGVLILNYDDAPSAEEGAPGAADALRDTAYLPAQIGGLVGAYALSLVLVATCLLLLSKRRRDHITGIDAPKPELDLEAEAPTFQFQLPDGHEGKVSHFPYPVETPKDPVPNFSHPSPIQTEFPNTQPLNPWVDPSSPQSPTSAAAPGVDIHVDQSRVKQDRKMAQQQLEEMYKYVMEQEEAKENGTVLQNPIASNTGPADARSMKSATSSKKGRNKPASLNLQKEEKKESRTSSFFNALRSPRNKKAPPKGISISSPMMTPMSATFSRHDEGEEMNSIPPRHYAPPPPPPVPIHQAPYNNNNNNGADQGGNVSPITPDPSPESTMSIDERLRGQLPLREQAEASGQNNNFSHGNITTQHTYSHSRNTSTAPSEPEQPTSAVSERSNSPLVGLPTSPKPGVNRFPSLPLSPKPGQSFSRSNAPNAVRTGGALPLRAYEPSITSPSMASFQTKQTVFERSQPMSPGLRTPFTGAAVPYSPYQPQTPCIPMTPSLVTKKDRKRMKKLEPKTPTMEMVQSSEEIW</sequence>
<keyword evidence="2" id="KW-0812">Transmembrane</keyword>
<keyword evidence="2" id="KW-0472">Membrane</keyword>
<keyword evidence="2" id="KW-1133">Transmembrane helix</keyword>
<feature type="region of interest" description="Disordered" evidence="1">
    <location>
        <begin position="233"/>
        <end position="377"/>
    </location>
</feature>
<feature type="compositionally biased region" description="Low complexity" evidence="1">
    <location>
        <begin position="185"/>
        <end position="197"/>
    </location>
</feature>
<feature type="compositionally biased region" description="Polar residues" evidence="1">
    <location>
        <begin position="237"/>
        <end position="248"/>
    </location>
</feature>
<evidence type="ECO:0000256" key="1">
    <source>
        <dbReference type="SAM" id="MobiDB-lite"/>
    </source>
</evidence>
<feature type="region of interest" description="Disordered" evidence="1">
    <location>
        <begin position="1"/>
        <end position="24"/>
    </location>
</feature>
<feature type="compositionally biased region" description="Polar residues" evidence="1">
    <location>
        <begin position="394"/>
        <end position="439"/>
    </location>
</feature>
<feature type="transmembrane region" description="Helical" evidence="2">
    <location>
        <begin position="34"/>
        <end position="57"/>
    </location>
</feature>
<feature type="compositionally biased region" description="Low complexity" evidence="1">
    <location>
        <begin position="344"/>
        <end position="355"/>
    </location>
</feature>
<dbReference type="EMBL" id="JAKWBI020000326">
    <property type="protein sequence ID" value="KAJ2896539.1"/>
    <property type="molecule type" value="Genomic_DNA"/>
</dbReference>
<feature type="compositionally biased region" description="Basic and acidic residues" evidence="1">
    <location>
        <begin position="201"/>
        <end position="214"/>
    </location>
</feature>
<feature type="compositionally biased region" description="Pro residues" evidence="1">
    <location>
        <begin position="333"/>
        <end position="343"/>
    </location>
</feature>
<reference evidence="3" key="1">
    <citation type="submission" date="2022-07" db="EMBL/GenBank/DDBJ databases">
        <title>Draft genome sequence of Zalerion maritima ATCC 34329, a (micro)plastics degrading marine fungus.</title>
        <authorList>
            <person name="Paco A."/>
            <person name="Goncalves M.F.M."/>
            <person name="Rocha-Santos T.A.P."/>
            <person name="Alves A."/>
        </authorList>
    </citation>
    <scope>NUCLEOTIDE SEQUENCE</scope>
    <source>
        <strain evidence="3">ATCC 34329</strain>
    </source>
</reference>
<gene>
    <name evidence="3" type="ORF">MKZ38_005447</name>
</gene>
<evidence type="ECO:0000313" key="3">
    <source>
        <dbReference type="EMBL" id="KAJ2896539.1"/>
    </source>
</evidence>
<feature type="region of interest" description="Disordered" evidence="1">
    <location>
        <begin position="156"/>
        <end position="215"/>
    </location>
</feature>
<evidence type="ECO:0000313" key="4">
    <source>
        <dbReference type="Proteomes" id="UP001201980"/>
    </source>
</evidence>
<feature type="compositionally biased region" description="Polar residues" evidence="1">
    <location>
        <begin position="164"/>
        <end position="179"/>
    </location>
</feature>